<feature type="domain" description="RRM" evidence="4">
    <location>
        <begin position="96"/>
        <end position="173"/>
    </location>
</feature>
<dbReference type="SMART" id="SM00360">
    <property type="entry name" value="RRM"/>
    <property type="match status" value="2"/>
</dbReference>
<dbReference type="Proteomes" id="UP001324115">
    <property type="component" value="Unassembled WGS sequence"/>
</dbReference>
<reference evidence="5 6" key="1">
    <citation type="journal article" date="2023" name="G3 (Bethesda)">
        <title>A haplotype-resolved chromosome-scale genome for Quercus rubra L. provides insights into the genetics of adaptive traits for red oak species.</title>
        <authorList>
            <person name="Kapoor B."/>
            <person name="Jenkins J."/>
            <person name="Schmutz J."/>
            <person name="Zhebentyayeva T."/>
            <person name="Kuelheim C."/>
            <person name="Coggeshall M."/>
            <person name="Heim C."/>
            <person name="Lasky J.R."/>
            <person name="Leites L."/>
            <person name="Islam-Faridi N."/>
            <person name="Romero-Severson J."/>
            <person name="DeLeo V.L."/>
            <person name="Lucas S.M."/>
            <person name="Lazic D."/>
            <person name="Gailing O."/>
            <person name="Carlson J."/>
            <person name="Staton M."/>
        </authorList>
    </citation>
    <scope>NUCLEOTIDE SEQUENCE [LARGE SCALE GENOMIC DNA]</scope>
    <source>
        <strain evidence="5">Pseudo-F2</strain>
    </source>
</reference>
<keyword evidence="1 2" id="KW-0694">RNA-binding</keyword>
<accession>A0AAN7DX50</accession>
<dbReference type="InterPro" id="IPR012677">
    <property type="entry name" value="Nucleotide-bd_a/b_plait_sf"/>
</dbReference>
<organism evidence="5 6">
    <name type="scientific">Quercus rubra</name>
    <name type="common">Northern red oak</name>
    <name type="synonym">Quercus borealis</name>
    <dbReference type="NCBI Taxonomy" id="3512"/>
    <lineage>
        <taxon>Eukaryota</taxon>
        <taxon>Viridiplantae</taxon>
        <taxon>Streptophyta</taxon>
        <taxon>Embryophyta</taxon>
        <taxon>Tracheophyta</taxon>
        <taxon>Spermatophyta</taxon>
        <taxon>Magnoliopsida</taxon>
        <taxon>eudicotyledons</taxon>
        <taxon>Gunneridae</taxon>
        <taxon>Pentapetalae</taxon>
        <taxon>rosids</taxon>
        <taxon>fabids</taxon>
        <taxon>Fagales</taxon>
        <taxon>Fagaceae</taxon>
        <taxon>Quercus</taxon>
    </lineage>
</organism>
<dbReference type="EMBL" id="JAXUIC010000012">
    <property type="protein sequence ID" value="KAK4557476.1"/>
    <property type="molecule type" value="Genomic_DNA"/>
</dbReference>
<dbReference type="GO" id="GO:0009535">
    <property type="term" value="C:chloroplast thylakoid membrane"/>
    <property type="evidence" value="ECO:0007669"/>
    <property type="project" value="TreeGrafter"/>
</dbReference>
<gene>
    <name evidence="5" type="ORF">RGQ29_007294</name>
</gene>
<dbReference type="GO" id="GO:1901259">
    <property type="term" value="P:chloroplast rRNA processing"/>
    <property type="evidence" value="ECO:0007669"/>
    <property type="project" value="TreeGrafter"/>
</dbReference>
<dbReference type="GO" id="GO:0003729">
    <property type="term" value="F:mRNA binding"/>
    <property type="evidence" value="ECO:0007669"/>
    <property type="project" value="TreeGrafter"/>
</dbReference>
<feature type="compositionally biased region" description="Acidic residues" evidence="3">
    <location>
        <begin position="290"/>
        <end position="299"/>
    </location>
</feature>
<feature type="domain" description="RRM" evidence="4">
    <location>
        <begin position="192"/>
        <end position="270"/>
    </location>
</feature>
<protein>
    <recommendedName>
        <fullName evidence="4">RRM domain-containing protein</fullName>
    </recommendedName>
</protein>
<dbReference type="InterPro" id="IPR035979">
    <property type="entry name" value="RBD_domain_sf"/>
</dbReference>
<evidence type="ECO:0000259" key="4">
    <source>
        <dbReference type="PROSITE" id="PS50102"/>
    </source>
</evidence>
<dbReference type="InterPro" id="IPR000504">
    <property type="entry name" value="RRM_dom"/>
</dbReference>
<feature type="region of interest" description="Disordered" evidence="3">
    <location>
        <begin position="269"/>
        <end position="299"/>
    </location>
</feature>
<dbReference type="AlphaFoldDB" id="A0AAN7DX50"/>
<dbReference type="Pfam" id="PF00076">
    <property type="entry name" value="RRM_1"/>
    <property type="match status" value="2"/>
</dbReference>
<sequence length="299" mass="33296">MAAIEAVLSIFSLYSSSSSSSSSSTFLLSSKQLPSKKLHSFRSVPTLSLKSPVSPQTLFLNNPTRNLSFVLSSAVQEEVVVEEEEAEQTEDSNQKRKLYVVNLPWSFSVADLKNLFGECGTVKVVDIIKQKNGKNRGFAFVTMESAEEAQAVVDKFDSHEISGRIIRIEFAKRFKKPSPPRPEGRTAGETRHKLYVSNLAWKVRSTHLRDFFSENFKPVSARVVFDTPLGRSAGYGFVSFATNEEAEAAISALDGKELMGRPLRLKFSQKNVDEDGVEKEEESSIGKEEDLSENQQEEP</sequence>
<comment type="caution">
    <text evidence="5">The sequence shown here is derived from an EMBL/GenBank/DDBJ whole genome shotgun (WGS) entry which is preliminary data.</text>
</comment>
<dbReference type="PANTHER" id="PTHR48025:SF6">
    <property type="entry name" value="RRM DOMAIN-CONTAINING PROTEIN"/>
    <property type="match status" value="1"/>
</dbReference>
<dbReference type="Gene3D" id="3.30.70.330">
    <property type="match status" value="2"/>
</dbReference>
<evidence type="ECO:0000256" key="2">
    <source>
        <dbReference type="PROSITE-ProRule" id="PRU00176"/>
    </source>
</evidence>
<evidence type="ECO:0000313" key="6">
    <source>
        <dbReference type="Proteomes" id="UP001324115"/>
    </source>
</evidence>
<keyword evidence="6" id="KW-1185">Reference proteome</keyword>
<evidence type="ECO:0000313" key="5">
    <source>
        <dbReference type="EMBL" id="KAK4557476.1"/>
    </source>
</evidence>
<proteinExistence type="predicted"/>
<dbReference type="InterPro" id="IPR050502">
    <property type="entry name" value="Euk_RNA-bind_prot"/>
</dbReference>
<evidence type="ECO:0000256" key="1">
    <source>
        <dbReference type="ARBA" id="ARBA00022884"/>
    </source>
</evidence>
<name>A0AAN7DX50_QUERU</name>
<evidence type="ECO:0000256" key="3">
    <source>
        <dbReference type="SAM" id="MobiDB-lite"/>
    </source>
</evidence>
<dbReference type="SUPFAM" id="SSF54928">
    <property type="entry name" value="RNA-binding domain, RBD"/>
    <property type="match status" value="2"/>
</dbReference>
<dbReference type="PANTHER" id="PTHR48025">
    <property type="entry name" value="OS02G0815200 PROTEIN"/>
    <property type="match status" value="1"/>
</dbReference>
<dbReference type="PROSITE" id="PS50102">
    <property type="entry name" value="RRM"/>
    <property type="match status" value="2"/>
</dbReference>